<dbReference type="OMA" id="KGAFNGQ"/>
<reference evidence="6" key="1">
    <citation type="journal article" date="2021" name="BMC Genomics">
        <title>Chromosome-level genome assembly and manually-curated proteome of model necrotroph Parastagonospora nodorum Sn15 reveals a genome-wide trove of candidate effector homologs, and redundancy of virulence-related functions within an accessory chromosome.</title>
        <authorList>
            <person name="Bertazzoni S."/>
            <person name="Jones D.A.B."/>
            <person name="Phan H.T."/>
            <person name="Tan K.-C."/>
            <person name="Hane J.K."/>
        </authorList>
    </citation>
    <scope>NUCLEOTIDE SEQUENCE [LARGE SCALE GENOMIC DNA]</scope>
    <source>
        <strain evidence="6">SN15 / ATCC MYA-4574 / FGSC 10173)</strain>
    </source>
</reference>
<feature type="region of interest" description="Disordered" evidence="3">
    <location>
        <begin position="77"/>
        <end position="100"/>
    </location>
</feature>
<feature type="chain" id="PRO_5031075232" evidence="4">
    <location>
        <begin position="20"/>
        <end position="169"/>
    </location>
</feature>
<evidence type="ECO:0000256" key="4">
    <source>
        <dbReference type="SAM" id="SignalP"/>
    </source>
</evidence>
<dbReference type="Proteomes" id="UP000663193">
    <property type="component" value="Chromosome 1"/>
</dbReference>
<dbReference type="PANTHER" id="PTHR42104:SF1">
    <property type="entry name" value="EXTRACELLULAR GUANYL-SPECIFIC RIBONUCLEASE RNTA (AFU_ORTHOLOGUE AFUA_4G03230)"/>
    <property type="match status" value="1"/>
</dbReference>
<evidence type="ECO:0000256" key="1">
    <source>
        <dbReference type="ARBA" id="ARBA00022722"/>
    </source>
</evidence>
<gene>
    <name evidence="5" type="ORF">JI435_001820</name>
</gene>
<dbReference type="Gene3D" id="3.10.450.30">
    <property type="entry name" value="Microbial ribonucleases"/>
    <property type="match status" value="1"/>
</dbReference>
<dbReference type="SUPFAM" id="SSF53933">
    <property type="entry name" value="Microbial ribonucleases"/>
    <property type="match status" value="1"/>
</dbReference>
<dbReference type="GO" id="GO:0004540">
    <property type="term" value="F:RNA nuclease activity"/>
    <property type="evidence" value="ECO:0007669"/>
    <property type="project" value="InterPro"/>
</dbReference>
<accession>A0A7U2HUE1</accession>
<keyword evidence="1" id="KW-0540">Nuclease</keyword>
<keyword evidence="6" id="KW-1185">Reference proteome</keyword>
<dbReference type="OrthoDB" id="2119228at2759"/>
<evidence type="ECO:0000256" key="3">
    <source>
        <dbReference type="SAM" id="MobiDB-lite"/>
    </source>
</evidence>
<dbReference type="PANTHER" id="PTHR42104">
    <property type="entry name" value="EXTRACELLULAR GUANYL-SPECIFIC RIBONUCLEASE RNTA (AFU_ORTHOLOGUE AFUA_4G03230)"/>
    <property type="match status" value="1"/>
</dbReference>
<evidence type="ECO:0000313" key="5">
    <source>
        <dbReference type="EMBL" id="QRC90659.1"/>
    </source>
</evidence>
<dbReference type="GO" id="GO:0003723">
    <property type="term" value="F:RNA binding"/>
    <property type="evidence" value="ECO:0007669"/>
    <property type="project" value="InterPro"/>
</dbReference>
<name>A0A7U2HUE1_PHANO</name>
<dbReference type="VEuPathDB" id="FungiDB:JI435_001820"/>
<dbReference type="InterPro" id="IPR016191">
    <property type="entry name" value="Ribonuclease/ribotoxin"/>
</dbReference>
<keyword evidence="2" id="KW-0378">Hydrolase</keyword>
<dbReference type="AlphaFoldDB" id="A0A7U2HUE1"/>
<sequence>MKFQIFTAALYASLALASAIPQPPVGGVSALQARGVDIDNKPEEDWVCPGKDGKTVTYKKNEINAAITKGVELAKDGKQVSNGNDNPFPSPIGTPSSLPGIPDKYKDAKNVQHFPMKNGKGAFNGQRPAKPERVMYLHSGDSDDAEFIGLWTHEGAAKGQFLQCREKDD</sequence>
<keyword evidence="4" id="KW-0732">Signal</keyword>
<protein>
    <submittedName>
        <fullName evidence="5">Uncharacterized protein</fullName>
    </submittedName>
</protein>
<feature type="signal peptide" evidence="4">
    <location>
        <begin position="1"/>
        <end position="19"/>
    </location>
</feature>
<feature type="compositionally biased region" description="Polar residues" evidence="3">
    <location>
        <begin position="79"/>
        <end position="97"/>
    </location>
</feature>
<proteinExistence type="predicted"/>
<organism evidence="5 6">
    <name type="scientific">Phaeosphaeria nodorum (strain SN15 / ATCC MYA-4574 / FGSC 10173)</name>
    <name type="common">Glume blotch fungus</name>
    <name type="synonym">Parastagonospora nodorum</name>
    <dbReference type="NCBI Taxonomy" id="321614"/>
    <lineage>
        <taxon>Eukaryota</taxon>
        <taxon>Fungi</taxon>
        <taxon>Dikarya</taxon>
        <taxon>Ascomycota</taxon>
        <taxon>Pezizomycotina</taxon>
        <taxon>Dothideomycetes</taxon>
        <taxon>Pleosporomycetidae</taxon>
        <taxon>Pleosporales</taxon>
        <taxon>Pleosporineae</taxon>
        <taxon>Phaeosphaeriaceae</taxon>
        <taxon>Parastagonospora</taxon>
    </lineage>
</organism>
<dbReference type="EMBL" id="CP069023">
    <property type="protein sequence ID" value="QRC90659.1"/>
    <property type="molecule type" value="Genomic_DNA"/>
</dbReference>
<evidence type="ECO:0000313" key="6">
    <source>
        <dbReference type="Proteomes" id="UP000663193"/>
    </source>
</evidence>
<evidence type="ECO:0000256" key="2">
    <source>
        <dbReference type="ARBA" id="ARBA00022801"/>
    </source>
</evidence>
<dbReference type="GO" id="GO:0016787">
    <property type="term" value="F:hydrolase activity"/>
    <property type="evidence" value="ECO:0007669"/>
    <property type="project" value="UniProtKB-KW"/>
</dbReference>